<dbReference type="Pfam" id="PF07980">
    <property type="entry name" value="SusD_RagB"/>
    <property type="match status" value="1"/>
</dbReference>
<evidence type="ECO:0000256" key="5">
    <source>
        <dbReference type="ARBA" id="ARBA00023237"/>
    </source>
</evidence>
<evidence type="ECO:0000256" key="4">
    <source>
        <dbReference type="ARBA" id="ARBA00023136"/>
    </source>
</evidence>
<dbReference type="EMBL" id="JAKLWS010000007">
    <property type="protein sequence ID" value="MCG2588440.1"/>
    <property type="molecule type" value="Genomic_DNA"/>
</dbReference>
<keyword evidence="3" id="KW-0732">Signal</keyword>
<accession>A0ABS9KC84</accession>
<dbReference type="Pfam" id="PF14322">
    <property type="entry name" value="SusD-like_3"/>
    <property type="match status" value="1"/>
</dbReference>
<reference evidence="8" key="2">
    <citation type="submission" date="2024-05" db="EMBL/GenBank/DDBJ databases">
        <title>Rhodohalobacter halophilus gen. nov., sp. nov., a moderately halophilic member of the family Balneolaceae.</title>
        <authorList>
            <person name="Xia J."/>
        </authorList>
    </citation>
    <scope>NUCLEOTIDE SEQUENCE</scope>
    <source>
        <strain evidence="8">WB101</strain>
    </source>
</reference>
<reference evidence="8" key="1">
    <citation type="submission" date="2022-01" db="EMBL/GenBank/DDBJ databases">
        <authorList>
            <person name="Wang Y."/>
        </authorList>
    </citation>
    <scope>NUCLEOTIDE SEQUENCE</scope>
    <source>
        <strain evidence="8">WB101</strain>
    </source>
</reference>
<keyword evidence="5" id="KW-0998">Cell outer membrane</keyword>
<evidence type="ECO:0000259" key="6">
    <source>
        <dbReference type="Pfam" id="PF07980"/>
    </source>
</evidence>
<gene>
    <name evidence="8" type="ORF">L6773_07690</name>
</gene>
<sequence length="637" mass="71049">MKNSRNLIFILAVIFITGMFTKACGDEFLTRPAMGSLSEDVVADRNGVETLLMGAYGALSQTGSQGWGDGLPGDGAWAVCPSNWLYGSVLGTEAHKGSDAGDQPQMNTLGGMNVSPSTGFINLKWRGLYEGIARANSVLSVLPDVPISEGVFSEADKARIEAEARFLRGHFYFELKRFYNNVPWIDETVDALTPQPNDQDIWPNIEADFQFAYNNLPAVQGQAGRPNSWAAASYLAKTYMYQQKFSEAKALYDQIIPNGNTSNGLAYDLVPLDQVHNPVNKNNAESVFAIQASADDGTGTIQNANPGMMLNYPYNSPFRCCGFYQPTLYLVNSFQTVDGKPLINDFLSTPVKNDLGVLSSENFEPHSGTLDPRLDWTVGRRGVPFHDWGPHPGQRWVRDQAYSGPYASKKHIWWQKDDQDVNNPSQWAPGTSYNIPIIRFADVLLMAAEAEIETGSLSQALQYINRVRERAADESAWVKNEFNRGYAFEIVNSEAEMLALEPTSGSWVVREDTGTTFVYLGGGAADINNWNEYSEPNYNIALYDDLGNQQQAREIVRFERKLELALEGHRYFDLVRWGVAEEEINEYMDYEGDFFPASYINEGQFTPNKNEYFPIPQRQIDLSTVGGTPALQQNTGY</sequence>
<comment type="subcellular location">
    <subcellularLocation>
        <location evidence="1">Cell outer membrane</location>
    </subcellularLocation>
</comment>
<evidence type="ECO:0000313" key="9">
    <source>
        <dbReference type="Proteomes" id="UP001165366"/>
    </source>
</evidence>
<dbReference type="InterPro" id="IPR012944">
    <property type="entry name" value="SusD_RagB_dom"/>
</dbReference>
<evidence type="ECO:0000259" key="7">
    <source>
        <dbReference type="Pfam" id="PF14322"/>
    </source>
</evidence>
<dbReference type="InterPro" id="IPR011990">
    <property type="entry name" value="TPR-like_helical_dom_sf"/>
</dbReference>
<name>A0ABS9KC84_9BACT</name>
<evidence type="ECO:0000256" key="3">
    <source>
        <dbReference type="ARBA" id="ARBA00022729"/>
    </source>
</evidence>
<keyword evidence="4" id="KW-0472">Membrane</keyword>
<dbReference type="Proteomes" id="UP001165366">
    <property type="component" value="Unassembled WGS sequence"/>
</dbReference>
<protein>
    <submittedName>
        <fullName evidence="8">RagB/SusD family nutrient uptake outer membrane protein</fullName>
    </submittedName>
</protein>
<dbReference type="SUPFAM" id="SSF48452">
    <property type="entry name" value="TPR-like"/>
    <property type="match status" value="1"/>
</dbReference>
<keyword evidence="9" id="KW-1185">Reference proteome</keyword>
<feature type="domain" description="RagB/SusD" evidence="6">
    <location>
        <begin position="285"/>
        <end position="637"/>
    </location>
</feature>
<dbReference type="InterPro" id="IPR033985">
    <property type="entry name" value="SusD-like_N"/>
</dbReference>
<feature type="domain" description="SusD-like N-terminal" evidence="7">
    <location>
        <begin position="119"/>
        <end position="240"/>
    </location>
</feature>
<dbReference type="Gene3D" id="1.25.40.390">
    <property type="match status" value="1"/>
</dbReference>
<proteinExistence type="inferred from homology"/>
<evidence type="ECO:0000256" key="1">
    <source>
        <dbReference type="ARBA" id="ARBA00004442"/>
    </source>
</evidence>
<organism evidence="8 9">
    <name type="scientific">Rhodohalobacter sulfatireducens</name>
    <dbReference type="NCBI Taxonomy" id="2911366"/>
    <lineage>
        <taxon>Bacteria</taxon>
        <taxon>Pseudomonadati</taxon>
        <taxon>Balneolota</taxon>
        <taxon>Balneolia</taxon>
        <taxon>Balneolales</taxon>
        <taxon>Balneolaceae</taxon>
        <taxon>Rhodohalobacter</taxon>
    </lineage>
</organism>
<comment type="caution">
    <text evidence="8">The sequence shown here is derived from an EMBL/GenBank/DDBJ whole genome shotgun (WGS) entry which is preliminary data.</text>
</comment>
<evidence type="ECO:0000313" key="8">
    <source>
        <dbReference type="EMBL" id="MCG2588440.1"/>
    </source>
</evidence>
<evidence type="ECO:0000256" key="2">
    <source>
        <dbReference type="ARBA" id="ARBA00006275"/>
    </source>
</evidence>
<dbReference type="RefSeq" id="WP_237853282.1">
    <property type="nucleotide sequence ID" value="NZ_JAKLWS010000007.1"/>
</dbReference>
<comment type="similarity">
    <text evidence="2">Belongs to the SusD family.</text>
</comment>